<dbReference type="Proteomes" id="UP001241377">
    <property type="component" value="Unassembled WGS sequence"/>
</dbReference>
<keyword evidence="2" id="KW-1185">Reference proteome</keyword>
<accession>A0ACC2VZT3</accession>
<dbReference type="EMBL" id="JASBWR010000040">
    <property type="protein sequence ID" value="KAJ9104367.1"/>
    <property type="molecule type" value="Genomic_DNA"/>
</dbReference>
<protein>
    <submittedName>
        <fullName evidence="1">Uncharacterized protein</fullName>
    </submittedName>
</protein>
<evidence type="ECO:0000313" key="1">
    <source>
        <dbReference type="EMBL" id="KAJ9104367.1"/>
    </source>
</evidence>
<sequence length="297" mass="31201">MSFLANLVAPYLPGPAQDVIRAIDPLLSLVSNPVNLAWTAYRNPQQILSTLGQTGSNLYTVSRDLDFKSMYADVQHRIQHGGGVSDFAPFIIGALAIFFTFRSLMGTFRYGYRLVGTLVRYGGFLSLLIAAVGWITGAQQQGNQGGLANILGGLGGAGNNNGGNGMANGLFNMAKDYATGAANGQQQGAGNGVWDQAQGLFANVMEGQQQPQAKTGSQRNTRSTKQRAARENKAASTQNNGGNGDLSDIAQGWVKDALLKATGLDSLFGGGVPDNKQNAKSKENGGTGAKTRRNAAR</sequence>
<proteinExistence type="predicted"/>
<comment type="caution">
    <text evidence="1">The sequence shown here is derived from an EMBL/GenBank/DDBJ whole genome shotgun (WGS) entry which is preliminary data.</text>
</comment>
<reference evidence="1" key="1">
    <citation type="submission" date="2023-04" db="EMBL/GenBank/DDBJ databases">
        <title>Draft Genome sequencing of Naganishia species isolated from polar environments using Oxford Nanopore Technology.</title>
        <authorList>
            <person name="Leo P."/>
            <person name="Venkateswaran K."/>
        </authorList>
    </citation>
    <scope>NUCLEOTIDE SEQUENCE</scope>
    <source>
        <strain evidence="1">MNA-CCFEE 5261</strain>
    </source>
</reference>
<name>A0ACC2VZT3_9TREE</name>
<organism evidence="1 2">
    <name type="scientific">Naganishia cerealis</name>
    <dbReference type="NCBI Taxonomy" id="610337"/>
    <lineage>
        <taxon>Eukaryota</taxon>
        <taxon>Fungi</taxon>
        <taxon>Dikarya</taxon>
        <taxon>Basidiomycota</taxon>
        <taxon>Agaricomycotina</taxon>
        <taxon>Tremellomycetes</taxon>
        <taxon>Filobasidiales</taxon>
        <taxon>Filobasidiaceae</taxon>
        <taxon>Naganishia</taxon>
    </lineage>
</organism>
<gene>
    <name evidence="1" type="ORF">QFC19_004009</name>
</gene>
<evidence type="ECO:0000313" key="2">
    <source>
        <dbReference type="Proteomes" id="UP001241377"/>
    </source>
</evidence>